<keyword evidence="2" id="KW-1185">Reference proteome</keyword>
<evidence type="ECO:0000313" key="1">
    <source>
        <dbReference type="EMBL" id="KAJ9052251.1"/>
    </source>
</evidence>
<evidence type="ECO:0000313" key="2">
    <source>
        <dbReference type="Proteomes" id="UP001165960"/>
    </source>
</evidence>
<dbReference type="Proteomes" id="UP001165960">
    <property type="component" value="Unassembled WGS sequence"/>
</dbReference>
<gene>
    <name evidence="1" type="primary">OPT8_2</name>
    <name evidence="1" type="ORF">DSO57_1036036</name>
</gene>
<reference evidence="1" key="1">
    <citation type="submission" date="2022-04" db="EMBL/GenBank/DDBJ databases">
        <title>Genome of the entomopathogenic fungus Entomophthora muscae.</title>
        <authorList>
            <person name="Elya C."/>
            <person name="Lovett B.R."/>
            <person name="Lee E."/>
            <person name="Macias A.M."/>
            <person name="Hajek A.E."/>
            <person name="De Bivort B.L."/>
            <person name="Kasson M.T."/>
            <person name="De Fine Licht H.H."/>
            <person name="Stajich J.E."/>
        </authorList>
    </citation>
    <scope>NUCLEOTIDE SEQUENCE</scope>
    <source>
        <strain evidence="1">Berkeley</strain>
    </source>
</reference>
<accession>A0ACC2RQC3</accession>
<organism evidence="1 2">
    <name type="scientific">Entomophthora muscae</name>
    <dbReference type="NCBI Taxonomy" id="34485"/>
    <lineage>
        <taxon>Eukaryota</taxon>
        <taxon>Fungi</taxon>
        <taxon>Fungi incertae sedis</taxon>
        <taxon>Zoopagomycota</taxon>
        <taxon>Entomophthoromycotina</taxon>
        <taxon>Entomophthoromycetes</taxon>
        <taxon>Entomophthorales</taxon>
        <taxon>Entomophthoraceae</taxon>
        <taxon>Entomophthora</taxon>
    </lineage>
</organism>
<comment type="caution">
    <text evidence="1">The sequence shown here is derived from an EMBL/GenBank/DDBJ whole genome shotgun (WGS) entry which is preliminary data.</text>
</comment>
<dbReference type="EMBL" id="QTSX02006724">
    <property type="protein sequence ID" value="KAJ9052251.1"/>
    <property type="molecule type" value="Genomic_DNA"/>
</dbReference>
<name>A0ACC2RQC3_9FUNG</name>
<proteinExistence type="predicted"/>
<protein>
    <submittedName>
        <fullName evidence="1">OPT super</fullName>
    </submittedName>
</protein>
<sequence>MDSTPYSSYRGFDSSQTGSEAAILRHRDITTYSDSDSPPASQHESPDPDEEIIEALSERDAQLPDITLRGVLLGLMIGSVLSFTNMYFGLQSGWISLMSLQSSLIAFGLGRLMSWHGGKKVAQSSEDGSLSPRNYLWYDLTLPFGIKENVFIQTCAVATAAMPLAGGFVGIIPALGLLTEKDRPDYGVTPGIELTADQLILWGLGIAFFGVFFAIPLRHQVIIKEKLKFPSGTATAQMIQLLHKSKSKGDYEPEEAADLLQRHPDRSEEELTLQWRAFLATFGVSGTSTLLITKYPIYAKWPIFNWIHPKAYDWQWLFSPTLSYMGQGIIMGLPTCLSMLLGAVVGWGILSPLSFHMGWAPGNINDTSNGPGGWILWTSLAVMIADSVVSLSLITYREVSAQYYSWREVPDTPTAYEPVIPHWALCTGLVVSTIACILSIQVLFNEIPSIAILMSILIGCVLSMLAVRALGETDLNPVSGIGKISQVFFGILLPGNVVGNLVAGGVAEAGAMQAGEMMQDLKTGHLLNAQPRAQFYGQLIGSFVSVFVSVLAYQLYTTTYTIPGPEFAVPTAQVWLDMARLVNGHPLPPRAGLCAGFFAMIFALIPLAKSLQPNSAYNRYLPSGIAFAIGIYNPPTFTLTRLTGAFICEAYIQGWWSASLKKLRRAVSDGTSSYSELSRQPVPAGDPHSDRFYRVLFTVIASGLVLGEGTMSIAVLLYKVFSH</sequence>